<evidence type="ECO:0000256" key="5">
    <source>
        <dbReference type="SAM" id="MobiDB-lite"/>
    </source>
</evidence>
<dbReference type="SUPFAM" id="SSF51064">
    <property type="entry name" value="Head domain of nucleotide exchange factor GrpE"/>
    <property type="match status" value="1"/>
</dbReference>
<dbReference type="GO" id="GO:0006457">
    <property type="term" value="P:protein folding"/>
    <property type="evidence" value="ECO:0007669"/>
    <property type="project" value="InterPro"/>
</dbReference>
<dbReference type="PANTHER" id="PTHR21237:SF23">
    <property type="entry name" value="GRPE PROTEIN HOMOLOG, MITOCHONDRIAL"/>
    <property type="match status" value="1"/>
</dbReference>
<keyword evidence="2 3" id="KW-0143">Chaperone</keyword>
<dbReference type="Proteomes" id="UP000178585">
    <property type="component" value="Unassembled WGS sequence"/>
</dbReference>
<dbReference type="PRINTS" id="PR00773">
    <property type="entry name" value="GRPEPROTEIN"/>
</dbReference>
<name>A0A1F4XWL6_9BACT</name>
<accession>A0A1F4XWL6</accession>
<reference evidence="6 7" key="1">
    <citation type="journal article" date="2016" name="Nat. Commun.">
        <title>Thousands of microbial genomes shed light on interconnected biogeochemical processes in an aquifer system.</title>
        <authorList>
            <person name="Anantharaman K."/>
            <person name="Brown C.T."/>
            <person name="Hug L.A."/>
            <person name="Sharon I."/>
            <person name="Castelle C.J."/>
            <person name="Probst A.J."/>
            <person name="Thomas B.C."/>
            <person name="Singh A."/>
            <person name="Wilkins M.J."/>
            <person name="Karaoz U."/>
            <person name="Brodie E.L."/>
            <person name="Williams K.H."/>
            <person name="Hubbard S.S."/>
            <person name="Banfield J.F."/>
        </authorList>
    </citation>
    <scope>NUCLEOTIDE SEQUENCE [LARGE SCALE GENOMIC DNA]</scope>
</reference>
<gene>
    <name evidence="3" type="primary">grpE</name>
    <name evidence="6" type="ORF">A2949_01790</name>
</gene>
<evidence type="ECO:0000313" key="6">
    <source>
        <dbReference type="EMBL" id="OGC86024.1"/>
    </source>
</evidence>
<dbReference type="AlphaFoldDB" id="A0A1F4XWL6"/>
<comment type="subcellular location">
    <subcellularLocation>
        <location evidence="3">Cytoplasm</location>
    </subcellularLocation>
</comment>
<organism evidence="6 7">
    <name type="scientific">Candidatus Adlerbacteria bacterium RIFCSPLOWO2_01_FULL_54_21b</name>
    <dbReference type="NCBI Taxonomy" id="1797245"/>
    <lineage>
        <taxon>Bacteria</taxon>
        <taxon>Candidatus Adleribacteriota</taxon>
    </lineage>
</organism>
<comment type="similarity">
    <text evidence="1 3 4">Belongs to the GrpE family.</text>
</comment>
<dbReference type="PANTHER" id="PTHR21237">
    <property type="entry name" value="GRPE PROTEIN"/>
    <property type="match status" value="1"/>
</dbReference>
<dbReference type="STRING" id="1797245.A2949_01790"/>
<dbReference type="GO" id="GO:0051082">
    <property type="term" value="F:unfolded protein binding"/>
    <property type="evidence" value="ECO:0007669"/>
    <property type="project" value="TreeGrafter"/>
</dbReference>
<dbReference type="InterPro" id="IPR000740">
    <property type="entry name" value="GrpE"/>
</dbReference>
<evidence type="ECO:0000256" key="3">
    <source>
        <dbReference type="HAMAP-Rule" id="MF_01151"/>
    </source>
</evidence>
<dbReference type="EMBL" id="MEWZ01000033">
    <property type="protein sequence ID" value="OGC86024.1"/>
    <property type="molecule type" value="Genomic_DNA"/>
</dbReference>
<comment type="function">
    <text evidence="3">Participates actively in the response to hyperosmotic and heat shock by preventing the aggregation of stress-denatured proteins, in association with DnaK and GrpE. It is the nucleotide exchange factor for DnaK and may function as a thermosensor. Unfolded proteins bind initially to DnaJ; upon interaction with the DnaJ-bound protein, DnaK hydrolyzes its bound ATP, resulting in the formation of a stable complex. GrpE releases ADP from DnaK; ATP binding to DnaK triggers the release of the substrate protein, thus completing the reaction cycle. Several rounds of ATP-dependent interactions between DnaJ, DnaK and GrpE are required for fully efficient folding.</text>
</comment>
<feature type="region of interest" description="Disordered" evidence="5">
    <location>
        <begin position="1"/>
        <end position="21"/>
    </location>
</feature>
<comment type="subunit">
    <text evidence="3">Homodimer.</text>
</comment>
<sequence>MDGTDEEFVPEEEGEGPAAIKRLREKVQKAVGEKQEYLEGWQRARADLANYKREEMATQGEREARAKTKIVEVLLPALDTLEMALKHSQAQELLIVHKQLIDALSKMGVERYGRAGDDFDPRAYEALEKTQTDDETKDHKVNEVHRAGFKIGDSIIRPAQVSLFINNT</sequence>
<dbReference type="Gene3D" id="3.90.20.20">
    <property type="match status" value="1"/>
</dbReference>
<dbReference type="HAMAP" id="MF_01151">
    <property type="entry name" value="GrpE"/>
    <property type="match status" value="1"/>
</dbReference>
<dbReference type="GO" id="GO:0042803">
    <property type="term" value="F:protein homodimerization activity"/>
    <property type="evidence" value="ECO:0007669"/>
    <property type="project" value="InterPro"/>
</dbReference>
<evidence type="ECO:0000313" key="7">
    <source>
        <dbReference type="Proteomes" id="UP000178585"/>
    </source>
</evidence>
<dbReference type="GO" id="GO:0000774">
    <property type="term" value="F:adenyl-nucleotide exchange factor activity"/>
    <property type="evidence" value="ECO:0007669"/>
    <property type="project" value="InterPro"/>
</dbReference>
<dbReference type="Gene3D" id="2.30.22.10">
    <property type="entry name" value="Head domain of nucleotide exchange factor GrpE"/>
    <property type="match status" value="1"/>
</dbReference>
<evidence type="ECO:0000256" key="2">
    <source>
        <dbReference type="ARBA" id="ARBA00023186"/>
    </source>
</evidence>
<dbReference type="InterPro" id="IPR013805">
    <property type="entry name" value="GrpE_CC"/>
</dbReference>
<protein>
    <recommendedName>
        <fullName evidence="3">Protein GrpE</fullName>
    </recommendedName>
    <alternativeName>
        <fullName evidence="3">HSP-70 cofactor</fullName>
    </alternativeName>
</protein>
<dbReference type="Pfam" id="PF01025">
    <property type="entry name" value="GrpE"/>
    <property type="match status" value="1"/>
</dbReference>
<keyword evidence="3" id="KW-0963">Cytoplasm</keyword>
<keyword evidence="3" id="KW-0346">Stress response</keyword>
<dbReference type="GO" id="GO:0005737">
    <property type="term" value="C:cytoplasm"/>
    <property type="evidence" value="ECO:0007669"/>
    <property type="project" value="UniProtKB-SubCell"/>
</dbReference>
<dbReference type="InterPro" id="IPR009012">
    <property type="entry name" value="GrpE_head"/>
</dbReference>
<evidence type="ECO:0000256" key="1">
    <source>
        <dbReference type="ARBA" id="ARBA00009054"/>
    </source>
</evidence>
<dbReference type="SUPFAM" id="SSF58014">
    <property type="entry name" value="Coiled-coil domain of nucleotide exchange factor GrpE"/>
    <property type="match status" value="1"/>
</dbReference>
<evidence type="ECO:0000256" key="4">
    <source>
        <dbReference type="RuleBase" id="RU004478"/>
    </source>
</evidence>
<comment type="caution">
    <text evidence="6">The sequence shown here is derived from an EMBL/GenBank/DDBJ whole genome shotgun (WGS) entry which is preliminary data.</text>
</comment>
<dbReference type="GO" id="GO:0051087">
    <property type="term" value="F:protein-folding chaperone binding"/>
    <property type="evidence" value="ECO:0007669"/>
    <property type="project" value="InterPro"/>
</dbReference>
<feature type="compositionally biased region" description="Acidic residues" evidence="5">
    <location>
        <begin position="1"/>
        <end position="15"/>
    </location>
</feature>
<proteinExistence type="inferred from homology"/>